<protein>
    <submittedName>
        <fullName evidence="2">Uncharacterized protein</fullName>
    </submittedName>
</protein>
<proteinExistence type="predicted"/>
<dbReference type="EMBL" id="ML178892">
    <property type="protein sequence ID" value="TFK95323.1"/>
    <property type="molecule type" value="Genomic_DNA"/>
</dbReference>
<accession>A0A5C3QA40</accession>
<feature type="compositionally biased region" description="Basic and acidic residues" evidence="1">
    <location>
        <begin position="1"/>
        <end position="10"/>
    </location>
</feature>
<feature type="region of interest" description="Disordered" evidence="1">
    <location>
        <begin position="1"/>
        <end position="82"/>
    </location>
</feature>
<sequence>MEVKLKRDLDDLSQYAPHRRRPSSRLGTYAHPPSASRSLQRHRRLGQPQTLTPRPKSTATSPSETALASYPSGHTPRRTQSALFIPRRTLSVQQRTLSTQERTFSSKAHRDGCQRLILCISIYISDPFQISDP</sequence>
<evidence type="ECO:0000256" key="1">
    <source>
        <dbReference type="SAM" id="MobiDB-lite"/>
    </source>
</evidence>
<evidence type="ECO:0000313" key="3">
    <source>
        <dbReference type="Proteomes" id="UP000305067"/>
    </source>
</evidence>
<reference evidence="2 3" key="1">
    <citation type="journal article" date="2019" name="Nat. Ecol. Evol.">
        <title>Megaphylogeny resolves global patterns of mushroom evolution.</title>
        <authorList>
            <person name="Varga T."/>
            <person name="Krizsan K."/>
            <person name="Foldi C."/>
            <person name="Dima B."/>
            <person name="Sanchez-Garcia M."/>
            <person name="Sanchez-Ramirez S."/>
            <person name="Szollosi G.J."/>
            <person name="Szarkandi J.G."/>
            <person name="Papp V."/>
            <person name="Albert L."/>
            <person name="Andreopoulos W."/>
            <person name="Angelini C."/>
            <person name="Antonin V."/>
            <person name="Barry K.W."/>
            <person name="Bougher N.L."/>
            <person name="Buchanan P."/>
            <person name="Buyck B."/>
            <person name="Bense V."/>
            <person name="Catcheside P."/>
            <person name="Chovatia M."/>
            <person name="Cooper J."/>
            <person name="Damon W."/>
            <person name="Desjardin D."/>
            <person name="Finy P."/>
            <person name="Geml J."/>
            <person name="Haridas S."/>
            <person name="Hughes K."/>
            <person name="Justo A."/>
            <person name="Karasinski D."/>
            <person name="Kautmanova I."/>
            <person name="Kiss B."/>
            <person name="Kocsube S."/>
            <person name="Kotiranta H."/>
            <person name="LaButti K.M."/>
            <person name="Lechner B.E."/>
            <person name="Liimatainen K."/>
            <person name="Lipzen A."/>
            <person name="Lukacs Z."/>
            <person name="Mihaltcheva S."/>
            <person name="Morgado L.N."/>
            <person name="Niskanen T."/>
            <person name="Noordeloos M.E."/>
            <person name="Ohm R.A."/>
            <person name="Ortiz-Santana B."/>
            <person name="Ovrebo C."/>
            <person name="Racz N."/>
            <person name="Riley R."/>
            <person name="Savchenko A."/>
            <person name="Shiryaev A."/>
            <person name="Soop K."/>
            <person name="Spirin V."/>
            <person name="Szebenyi C."/>
            <person name="Tomsovsky M."/>
            <person name="Tulloss R.E."/>
            <person name="Uehling J."/>
            <person name="Grigoriev I.V."/>
            <person name="Vagvolgyi C."/>
            <person name="Papp T."/>
            <person name="Martin F.M."/>
            <person name="Miettinen O."/>
            <person name="Hibbett D.S."/>
            <person name="Nagy L.G."/>
        </authorList>
    </citation>
    <scope>NUCLEOTIDE SEQUENCE [LARGE SCALE GENOMIC DNA]</scope>
    <source>
        <strain evidence="2 3">CBS 309.79</strain>
    </source>
</reference>
<organism evidence="2 3">
    <name type="scientific">Pterulicium gracile</name>
    <dbReference type="NCBI Taxonomy" id="1884261"/>
    <lineage>
        <taxon>Eukaryota</taxon>
        <taxon>Fungi</taxon>
        <taxon>Dikarya</taxon>
        <taxon>Basidiomycota</taxon>
        <taxon>Agaricomycotina</taxon>
        <taxon>Agaricomycetes</taxon>
        <taxon>Agaricomycetidae</taxon>
        <taxon>Agaricales</taxon>
        <taxon>Pleurotineae</taxon>
        <taxon>Pterulaceae</taxon>
        <taxon>Pterulicium</taxon>
    </lineage>
</organism>
<evidence type="ECO:0000313" key="2">
    <source>
        <dbReference type="EMBL" id="TFK95323.1"/>
    </source>
</evidence>
<feature type="compositionally biased region" description="Polar residues" evidence="1">
    <location>
        <begin position="47"/>
        <end position="66"/>
    </location>
</feature>
<name>A0A5C3QA40_9AGAR</name>
<keyword evidence="3" id="KW-1185">Reference proteome</keyword>
<dbReference type="Proteomes" id="UP000305067">
    <property type="component" value="Unassembled WGS sequence"/>
</dbReference>
<dbReference type="AlphaFoldDB" id="A0A5C3QA40"/>
<gene>
    <name evidence="2" type="ORF">BDV98DRAFT_402781</name>
</gene>